<evidence type="ECO:0000313" key="2">
    <source>
        <dbReference type="Proteomes" id="UP000030742"/>
    </source>
</evidence>
<dbReference type="Proteomes" id="UP000030742">
    <property type="component" value="Unassembled WGS sequence"/>
</dbReference>
<dbReference type="OrthoDB" id="7779135at2759"/>
<name>U4UNJ7_DENPD</name>
<gene>
    <name evidence="1" type="ORF">D910_11331</name>
</gene>
<protein>
    <submittedName>
        <fullName evidence="1">Uncharacterized protein</fullName>
    </submittedName>
</protein>
<proteinExistence type="predicted"/>
<sequence>MEYKLIRNFSLCFQTFITVCIACLAAVVRAQFGGFGYDFSSYGSFGLDSRLTRARDPRENTGPVVFPVAPPDNGETSGVVVGASGYGFVPPNSPRGPGRYFGYF</sequence>
<reference evidence="1 2" key="1">
    <citation type="journal article" date="2013" name="Genome Biol.">
        <title>Draft genome of the mountain pine beetle, Dendroctonus ponderosae Hopkins, a major forest pest.</title>
        <authorList>
            <person name="Keeling C.I."/>
            <person name="Yuen M.M."/>
            <person name="Liao N.Y."/>
            <person name="Docking T.R."/>
            <person name="Chan S.K."/>
            <person name="Taylor G.A."/>
            <person name="Palmquist D.L."/>
            <person name="Jackman S.D."/>
            <person name="Nguyen A."/>
            <person name="Li M."/>
            <person name="Henderson H."/>
            <person name="Janes J.K."/>
            <person name="Zhao Y."/>
            <person name="Pandoh P."/>
            <person name="Moore R."/>
            <person name="Sperling F.A."/>
            <person name="Huber D.P."/>
            <person name="Birol I."/>
            <person name="Jones S.J."/>
            <person name="Bohlmann J."/>
        </authorList>
    </citation>
    <scope>NUCLEOTIDE SEQUENCE</scope>
</reference>
<evidence type="ECO:0000313" key="1">
    <source>
        <dbReference type="EMBL" id="ERL94048.1"/>
    </source>
</evidence>
<accession>U4UNJ7</accession>
<dbReference type="EMBL" id="KB632375">
    <property type="protein sequence ID" value="ERL94048.1"/>
    <property type="molecule type" value="Genomic_DNA"/>
</dbReference>
<dbReference type="AlphaFoldDB" id="U4UNJ7"/>
<organism evidence="1 2">
    <name type="scientific">Dendroctonus ponderosae</name>
    <name type="common">Mountain pine beetle</name>
    <dbReference type="NCBI Taxonomy" id="77166"/>
    <lineage>
        <taxon>Eukaryota</taxon>
        <taxon>Metazoa</taxon>
        <taxon>Ecdysozoa</taxon>
        <taxon>Arthropoda</taxon>
        <taxon>Hexapoda</taxon>
        <taxon>Insecta</taxon>
        <taxon>Pterygota</taxon>
        <taxon>Neoptera</taxon>
        <taxon>Endopterygota</taxon>
        <taxon>Coleoptera</taxon>
        <taxon>Polyphaga</taxon>
        <taxon>Cucujiformia</taxon>
        <taxon>Curculionidae</taxon>
        <taxon>Scolytinae</taxon>
        <taxon>Dendroctonus</taxon>
    </lineage>
</organism>